<evidence type="ECO:0000256" key="7">
    <source>
        <dbReference type="PIRSR" id="PIRSR600715-1"/>
    </source>
</evidence>
<dbReference type="GO" id="GO:0046872">
    <property type="term" value="F:metal ion binding"/>
    <property type="evidence" value="ECO:0007669"/>
    <property type="project" value="UniProtKB-KW"/>
</dbReference>
<evidence type="ECO:0000256" key="9">
    <source>
        <dbReference type="SAM" id="Phobius"/>
    </source>
</evidence>
<feature type="transmembrane region" description="Helical" evidence="9">
    <location>
        <begin position="165"/>
        <end position="182"/>
    </location>
</feature>
<dbReference type="GO" id="GO:0044038">
    <property type="term" value="P:cell wall macromolecule biosynthetic process"/>
    <property type="evidence" value="ECO:0007669"/>
    <property type="project" value="TreeGrafter"/>
</dbReference>
<keyword evidence="3 10" id="KW-0808">Transferase</keyword>
<dbReference type="GO" id="GO:0071555">
    <property type="term" value="P:cell wall organization"/>
    <property type="evidence" value="ECO:0007669"/>
    <property type="project" value="TreeGrafter"/>
</dbReference>
<accession>A0A4P6KGU7</accession>
<feature type="transmembrane region" description="Helical" evidence="9">
    <location>
        <begin position="257"/>
        <end position="283"/>
    </location>
</feature>
<evidence type="ECO:0000313" key="11">
    <source>
        <dbReference type="Proteomes" id="UP000289260"/>
    </source>
</evidence>
<evidence type="ECO:0000256" key="5">
    <source>
        <dbReference type="ARBA" id="ARBA00022989"/>
    </source>
</evidence>
<feature type="transmembrane region" description="Helical" evidence="9">
    <location>
        <begin position="339"/>
        <end position="361"/>
    </location>
</feature>
<reference evidence="10 11" key="1">
    <citation type="submission" date="2019-02" db="EMBL/GenBank/DDBJ databases">
        <authorList>
            <person name="Sun L."/>
            <person name="Pan D."/>
            <person name="Wu X."/>
        </authorList>
    </citation>
    <scope>NUCLEOTIDE SEQUENCE [LARGE SCALE GENOMIC DNA]</scope>
    <source>
        <strain evidence="10 11">JW-1</strain>
    </source>
</reference>
<evidence type="ECO:0000313" key="10">
    <source>
        <dbReference type="EMBL" id="QBE49646.1"/>
    </source>
</evidence>
<feature type="binding site" evidence="7">
    <location>
        <position position="158"/>
    </location>
    <ligand>
        <name>Mg(2+)</name>
        <dbReference type="ChEBI" id="CHEBI:18420"/>
    </ligand>
</feature>
<dbReference type="Proteomes" id="UP000289260">
    <property type="component" value="Chromosome"/>
</dbReference>
<feature type="transmembrane region" description="Helical" evidence="9">
    <location>
        <begin position="80"/>
        <end position="96"/>
    </location>
</feature>
<dbReference type="PANTHER" id="PTHR22926:SF3">
    <property type="entry name" value="UNDECAPRENYL-PHOSPHATE ALPHA-N-ACETYLGLUCOSAMINYL 1-PHOSPHATE TRANSFERASE"/>
    <property type="match status" value="1"/>
</dbReference>
<feature type="transmembrane region" description="Helical" evidence="9">
    <location>
        <begin position="108"/>
        <end position="128"/>
    </location>
</feature>
<evidence type="ECO:0000256" key="1">
    <source>
        <dbReference type="ARBA" id="ARBA00004651"/>
    </source>
</evidence>
<evidence type="ECO:0000256" key="6">
    <source>
        <dbReference type="ARBA" id="ARBA00023136"/>
    </source>
</evidence>
<dbReference type="KEGG" id="ltr:EVS81_13095"/>
<feature type="transmembrane region" description="Helical" evidence="9">
    <location>
        <begin position="227"/>
        <end position="245"/>
    </location>
</feature>
<dbReference type="AlphaFoldDB" id="A0A4P6KGU7"/>
<feature type="transmembrane region" description="Helical" evidence="9">
    <location>
        <begin position="6"/>
        <end position="26"/>
    </location>
</feature>
<comment type="subcellular location">
    <subcellularLocation>
        <location evidence="1">Cell membrane</location>
        <topology evidence="1">Multi-pass membrane protein</topology>
    </subcellularLocation>
</comment>
<dbReference type="GO" id="GO:0016780">
    <property type="term" value="F:phosphotransferase activity, for other substituted phosphate groups"/>
    <property type="evidence" value="ECO:0007669"/>
    <property type="project" value="InterPro"/>
</dbReference>
<dbReference type="EMBL" id="CP035806">
    <property type="protein sequence ID" value="QBE49646.1"/>
    <property type="molecule type" value="Genomic_DNA"/>
</dbReference>
<evidence type="ECO:0000256" key="3">
    <source>
        <dbReference type="ARBA" id="ARBA00022679"/>
    </source>
</evidence>
<comment type="cofactor">
    <cofactor evidence="7">
        <name>Mg(2+)</name>
        <dbReference type="ChEBI" id="CHEBI:18420"/>
    </cofactor>
</comment>
<evidence type="ECO:0000256" key="2">
    <source>
        <dbReference type="ARBA" id="ARBA00022475"/>
    </source>
</evidence>
<gene>
    <name evidence="10" type="ORF">EVS81_13095</name>
</gene>
<dbReference type="PANTHER" id="PTHR22926">
    <property type="entry name" value="PHOSPHO-N-ACETYLMURAMOYL-PENTAPEPTIDE-TRANSFERASE"/>
    <property type="match status" value="1"/>
</dbReference>
<dbReference type="GO" id="GO:0009103">
    <property type="term" value="P:lipopolysaccharide biosynthetic process"/>
    <property type="evidence" value="ECO:0007669"/>
    <property type="project" value="TreeGrafter"/>
</dbReference>
<feature type="transmembrane region" description="Helical" evidence="9">
    <location>
        <begin position="312"/>
        <end position="333"/>
    </location>
</feature>
<dbReference type="CDD" id="cd06853">
    <property type="entry name" value="GT_WecA_like"/>
    <property type="match status" value="1"/>
</dbReference>
<dbReference type="GO" id="GO:0005886">
    <property type="term" value="C:plasma membrane"/>
    <property type="evidence" value="ECO:0007669"/>
    <property type="project" value="UniProtKB-SubCell"/>
</dbReference>
<feature type="transmembrane region" description="Helical" evidence="9">
    <location>
        <begin position="134"/>
        <end position="153"/>
    </location>
</feature>
<feature type="binding site" evidence="7">
    <location>
        <position position="226"/>
    </location>
    <ligand>
        <name>Mg(2+)</name>
        <dbReference type="ChEBI" id="CHEBI:18420"/>
    </ligand>
</feature>
<feature type="transmembrane region" description="Helical" evidence="9">
    <location>
        <begin position="194"/>
        <end position="215"/>
    </location>
</feature>
<name>A0A4P6KGU7_9MICO</name>
<sequence length="411" mass="43626">MAPYLVVVAVAAVVTAAASYAMLRLSRRYRLAPEVRARDVHRTPTPRLGGVAMFAGILAAFAIAGTQAEFASLYEQGSRMWALLGACAIIAVIGVLDDLLDLDWMIKLAAQLAAAGLLAWNGVQIVSLPLGDTLVVGSPIANFVITVFLMTLVMNAVNFVDGLDGLVAGVAIIASSVFFIYTRMLHAQMGQFDSVVFASLIAIVLIGICIGFLPFNWHRARMFMGDTGALLVGLLMATSTVSVTGELNPAALDQKLVLAAYIPIILPVAVLALPLADFSLAVVRRLLAGKSPFAADRQHLHHRLLDMGHSPVQAVLIFYLGTAVLSIALLLVFTPQSLVLPLAVLVVGTLACGLVLFFPASRVRAALAQRRLVRLGERGVPAADATRSSRTALNRTGEADDADEADERIPE</sequence>
<proteinExistence type="predicted"/>
<protein>
    <submittedName>
        <fullName evidence="10">Undecaprenyl/decaprenyl-phosphate alpha-N-acetylglucosaminyl 1-phosphate transferase</fullName>
    </submittedName>
</protein>
<evidence type="ECO:0000256" key="4">
    <source>
        <dbReference type="ARBA" id="ARBA00022692"/>
    </source>
</evidence>
<feature type="region of interest" description="Disordered" evidence="8">
    <location>
        <begin position="384"/>
        <end position="411"/>
    </location>
</feature>
<keyword evidence="5 9" id="KW-1133">Transmembrane helix</keyword>
<dbReference type="Pfam" id="PF00953">
    <property type="entry name" value="Glycos_transf_4"/>
    <property type="match status" value="1"/>
</dbReference>
<keyword evidence="2" id="KW-1003">Cell membrane</keyword>
<feature type="transmembrane region" description="Helical" evidence="9">
    <location>
        <begin position="47"/>
        <end position="68"/>
    </location>
</feature>
<keyword evidence="7" id="KW-0460">Magnesium</keyword>
<organism evidence="10 11">
    <name type="scientific">Leucobacter triazinivorans</name>
    <dbReference type="NCBI Taxonomy" id="1784719"/>
    <lineage>
        <taxon>Bacteria</taxon>
        <taxon>Bacillati</taxon>
        <taxon>Actinomycetota</taxon>
        <taxon>Actinomycetes</taxon>
        <taxon>Micrococcales</taxon>
        <taxon>Microbacteriaceae</taxon>
        <taxon>Leucobacter</taxon>
    </lineage>
</organism>
<keyword evidence="4 9" id="KW-0812">Transmembrane</keyword>
<feature type="compositionally biased region" description="Acidic residues" evidence="8">
    <location>
        <begin position="399"/>
        <end position="411"/>
    </location>
</feature>
<dbReference type="RefSeq" id="WP_130110763.1">
    <property type="nucleotide sequence ID" value="NZ_CP035806.1"/>
</dbReference>
<keyword evidence="6 9" id="KW-0472">Membrane</keyword>
<keyword evidence="7" id="KW-0479">Metal-binding</keyword>
<dbReference type="OrthoDB" id="9783652at2"/>
<keyword evidence="11" id="KW-1185">Reference proteome</keyword>
<evidence type="ECO:0000256" key="8">
    <source>
        <dbReference type="SAM" id="MobiDB-lite"/>
    </source>
</evidence>
<dbReference type="InterPro" id="IPR000715">
    <property type="entry name" value="Glycosyl_transferase_4"/>
</dbReference>